<feature type="domain" description="Xylose isomerase-like TIM barrel" evidence="2">
    <location>
        <begin position="37"/>
        <end position="268"/>
    </location>
</feature>
<dbReference type="InterPro" id="IPR050312">
    <property type="entry name" value="IolE/XylAMocC-like"/>
</dbReference>
<reference evidence="4" key="1">
    <citation type="journal article" date="2019" name="Int. J. Syst. Evol. Microbiol.">
        <title>The Global Catalogue of Microorganisms (GCM) 10K type strain sequencing project: providing services to taxonomists for standard genome sequencing and annotation.</title>
        <authorList>
            <consortium name="The Broad Institute Genomics Platform"/>
            <consortium name="The Broad Institute Genome Sequencing Center for Infectious Disease"/>
            <person name="Wu L."/>
            <person name="Ma J."/>
        </authorList>
    </citation>
    <scope>NUCLEOTIDE SEQUENCE [LARGE SCALE GENOMIC DNA]</scope>
    <source>
        <strain evidence="4">JCM 18514</strain>
    </source>
</reference>
<dbReference type="GO" id="GO:0016853">
    <property type="term" value="F:isomerase activity"/>
    <property type="evidence" value="ECO:0007669"/>
    <property type="project" value="UniProtKB-KW"/>
</dbReference>
<dbReference type="InterPro" id="IPR013022">
    <property type="entry name" value="Xyl_isomerase-like_TIM-brl"/>
</dbReference>
<name>A0ABP8VAG6_9MICC</name>
<organism evidence="3 4">
    <name type="scientific">Arthrobacter gyeryongensis</name>
    <dbReference type="NCBI Taxonomy" id="1650592"/>
    <lineage>
        <taxon>Bacteria</taxon>
        <taxon>Bacillati</taxon>
        <taxon>Actinomycetota</taxon>
        <taxon>Actinomycetes</taxon>
        <taxon>Micrococcales</taxon>
        <taxon>Micrococcaceae</taxon>
        <taxon>Arthrobacter</taxon>
    </lineage>
</organism>
<dbReference type="Proteomes" id="UP001500200">
    <property type="component" value="Unassembled WGS sequence"/>
</dbReference>
<keyword evidence="1" id="KW-0119">Carbohydrate metabolism</keyword>
<dbReference type="PANTHER" id="PTHR12110">
    <property type="entry name" value="HYDROXYPYRUVATE ISOMERASE"/>
    <property type="match status" value="1"/>
</dbReference>
<dbReference type="SUPFAM" id="SSF51658">
    <property type="entry name" value="Xylose isomerase-like"/>
    <property type="match status" value="1"/>
</dbReference>
<proteinExistence type="predicted"/>
<keyword evidence="4" id="KW-1185">Reference proteome</keyword>
<evidence type="ECO:0000313" key="4">
    <source>
        <dbReference type="Proteomes" id="UP001500200"/>
    </source>
</evidence>
<dbReference type="RefSeq" id="WP_345453914.1">
    <property type="nucleotide sequence ID" value="NZ_BAABKK010000052.1"/>
</dbReference>
<dbReference type="Pfam" id="PF01261">
    <property type="entry name" value="AP_endonuc_2"/>
    <property type="match status" value="1"/>
</dbReference>
<sequence>MYAYQVNAWGDVVGTPGAVTDLASGHYFTPGDLDPALEAIAAAGFPGVEIFDGNLLALGDDAQSFGRRLETHGLALAGVYSGGHFIYPDAHEEEYLRFERSINVAASLGARHFVIGGGGVRARGRLNSDYQVMAELLERVAERAAAEGLIPSYHPHLGSLAENPDQIDALFTASSIGLCADVAHLAAGGGDPIRIIERYADRLKYVHLKNYLAASSTFVPLAEGDLDIHAILAAITTLGYSDWIGVELDGYPGDPSVAAADNFKFLQEATNA</sequence>
<evidence type="ECO:0000313" key="3">
    <source>
        <dbReference type="EMBL" id="GAA4655764.1"/>
    </source>
</evidence>
<dbReference type="PANTHER" id="PTHR12110:SF41">
    <property type="entry name" value="INOSOSE DEHYDRATASE"/>
    <property type="match status" value="1"/>
</dbReference>
<evidence type="ECO:0000256" key="1">
    <source>
        <dbReference type="ARBA" id="ARBA00023277"/>
    </source>
</evidence>
<protein>
    <submittedName>
        <fullName evidence="3">Sugar phosphate isomerase/epimerase</fullName>
    </submittedName>
</protein>
<comment type="caution">
    <text evidence="3">The sequence shown here is derived from an EMBL/GenBank/DDBJ whole genome shotgun (WGS) entry which is preliminary data.</text>
</comment>
<keyword evidence="3" id="KW-0413">Isomerase</keyword>
<gene>
    <name evidence="3" type="ORF">GCM10023346_48840</name>
</gene>
<dbReference type="EMBL" id="BAABKK010000052">
    <property type="protein sequence ID" value="GAA4655764.1"/>
    <property type="molecule type" value="Genomic_DNA"/>
</dbReference>
<evidence type="ECO:0000259" key="2">
    <source>
        <dbReference type="Pfam" id="PF01261"/>
    </source>
</evidence>
<dbReference type="InterPro" id="IPR036237">
    <property type="entry name" value="Xyl_isomerase-like_sf"/>
</dbReference>
<dbReference type="Gene3D" id="3.20.20.150">
    <property type="entry name" value="Divalent-metal-dependent TIM barrel enzymes"/>
    <property type="match status" value="1"/>
</dbReference>
<accession>A0ABP8VAG6</accession>